<dbReference type="EMBL" id="CP048222">
    <property type="protein sequence ID" value="QHT69810.1"/>
    <property type="molecule type" value="Genomic_DNA"/>
</dbReference>
<dbReference type="AlphaFoldDB" id="A0A6C0GQN1"/>
<evidence type="ECO:0000313" key="8">
    <source>
        <dbReference type="EMBL" id="QHT69810.1"/>
    </source>
</evidence>
<dbReference type="InterPro" id="IPR025269">
    <property type="entry name" value="SAM-like_dom"/>
</dbReference>
<evidence type="ECO:0000256" key="5">
    <source>
        <dbReference type="PROSITE-ProRule" id="PRU01248"/>
    </source>
</evidence>
<dbReference type="PROSITE" id="PS51900">
    <property type="entry name" value="CB"/>
    <property type="match status" value="1"/>
</dbReference>
<dbReference type="GO" id="GO:0006310">
    <property type="term" value="P:DNA recombination"/>
    <property type="evidence" value="ECO:0007669"/>
    <property type="project" value="UniProtKB-KW"/>
</dbReference>
<organism evidence="8 9">
    <name type="scientific">Rhodocytophaga rosea</name>
    <dbReference type="NCBI Taxonomy" id="2704465"/>
    <lineage>
        <taxon>Bacteria</taxon>
        <taxon>Pseudomonadati</taxon>
        <taxon>Bacteroidota</taxon>
        <taxon>Cytophagia</taxon>
        <taxon>Cytophagales</taxon>
        <taxon>Rhodocytophagaceae</taxon>
        <taxon>Rhodocytophaga</taxon>
    </lineage>
</organism>
<sequence>MNREKELEERPHEIARLVNRKGDLNKRWYVEFYTRSEEQNNAQRKQVFVPATLKTAEAREGWAKATIKELHEMATSGYDFKPLAVKPKPAAQPQYTFPQAIELAISTKLNSDRRRTTQTYRSFLNIFNAWIDKSGYENVEISQVTDLHIGHFLNWLQVEKKIGNTTYNNYLQRLTTAFNTLVKQEIVAKNPCHQVEALQEEASKNVPLNFHQRLTIEKYLQENDRPLFKFTRFLYFTFLRPSELVQLKIKDIDLKNRQIIVPASVSKNKKEEFVAIPKILLAEMAPMRLDKYDAEDYVFSKNLLPGPTKIYPTHVSEMHRLMLQACGIKQKDISLYSWRHTGFANAYKAGIDIKTLQIHLRHQNMEMTNSYLERLGLGLKMELEQREW</sequence>
<dbReference type="CDD" id="cd00397">
    <property type="entry name" value="DNA_BRE_C"/>
    <property type="match status" value="1"/>
</dbReference>
<dbReference type="PANTHER" id="PTHR30349:SF41">
    <property type="entry name" value="INTEGRASE_RECOMBINASE PROTEIN MJ0367-RELATED"/>
    <property type="match status" value="1"/>
</dbReference>
<comment type="similarity">
    <text evidence="1">Belongs to the 'phage' integrase family.</text>
</comment>
<evidence type="ECO:0000259" key="7">
    <source>
        <dbReference type="PROSITE" id="PS51900"/>
    </source>
</evidence>
<evidence type="ECO:0000256" key="1">
    <source>
        <dbReference type="ARBA" id="ARBA00008857"/>
    </source>
</evidence>
<keyword evidence="3 5" id="KW-0238">DNA-binding</keyword>
<dbReference type="InterPro" id="IPR013762">
    <property type="entry name" value="Integrase-like_cat_sf"/>
</dbReference>
<keyword evidence="2" id="KW-0229">DNA integration</keyword>
<feature type="domain" description="Core-binding (CB)" evidence="7">
    <location>
        <begin position="95"/>
        <end position="182"/>
    </location>
</feature>
<dbReference type="GO" id="GO:0015074">
    <property type="term" value="P:DNA integration"/>
    <property type="evidence" value="ECO:0007669"/>
    <property type="project" value="UniProtKB-KW"/>
</dbReference>
<proteinExistence type="inferred from homology"/>
<name>A0A6C0GQN1_9BACT</name>
<evidence type="ECO:0000259" key="6">
    <source>
        <dbReference type="PROSITE" id="PS51898"/>
    </source>
</evidence>
<dbReference type="InterPro" id="IPR011010">
    <property type="entry name" value="DNA_brk_join_enz"/>
</dbReference>
<accession>A0A6C0GQN1</accession>
<dbReference type="InterPro" id="IPR010998">
    <property type="entry name" value="Integrase_recombinase_N"/>
</dbReference>
<dbReference type="Gene3D" id="1.10.150.130">
    <property type="match status" value="1"/>
</dbReference>
<keyword evidence="4" id="KW-0233">DNA recombination</keyword>
<dbReference type="GO" id="GO:0003677">
    <property type="term" value="F:DNA binding"/>
    <property type="evidence" value="ECO:0007669"/>
    <property type="project" value="UniProtKB-UniRule"/>
</dbReference>
<dbReference type="Proteomes" id="UP000480178">
    <property type="component" value="Chromosome"/>
</dbReference>
<dbReference type="Pfam" id="PF00589">
    <property type="entry name" value="Phage_integrase"/>
    <property type="match status" value="1"/>
</dbReference>
<dbReference type="PANTHER" id="PTHR30349">
    <property type="entry name" value="PHAGE INTEGRASE-RELATED"/>
    <property type="match status" value="1"/>
</dbReference>
<feature type="domain" description="Tyr recombinase" evidence="6">
    <location>
        <begin position="205"/>
        <end position="384"/>
    </location>
</feature>
<dbReference type="InterPro" id="IPR002104">
    <property type="entry name" value="Integrase_catalytic"/>
</dbReference>
<evidence type="ECO:0000256" key="2">
    <source>
        <dbReference type="ARBA" id="ARBA00022908"/>
    </source>
</evidence>
<dbReference type="KEGG" id="rhoz:GXP67_25770"/>
<dbReference type="Pfam" id="PF13102">
    <property type="entry name" value="Phage_int_SAM_5"/>
    <property type="match status" value="1"/>
</dbReference>
<dbReference type="SUPFAM" id="SSF56349">
    <property type="entry name" value="DNA breaking-rejoining enzymes"/>
    <property type="match status" value="1"/>
</dbReference>
<gene>
    <name evidence="8" type="ORF">GXP67_25770</name>
</gene>
<evidence type="ECO:0000313" key="9">
    <source>
        <dbReference type="Proteomes" id="UP000480178"/>
    </source>
</evidence>
<dbReference type="RefSeq" id="WP_162445794.1">
    <property type="nucleotide sequence ID" value="NZ_CP048222.1"/>
</dbReference>
<dbReference type="InterPro" id="IPR044068">
    <property type="entry name" value="CB"/>
</dbReference>
<dbReference type="PROSITE" id="PS51898">
    <property type="entry name" value="TYR_RECOMBINASE"/>
    <property type="match status" value="1"/>
</dbReference>
<dbReference type="InterPro" id="IPR050090">
    <property type="entry name" value="Tyrosine_recombinase_XerCD"/>
</dbReference>
<evidence type="ECO:0000256" key="3">
    <source>
        <dbReference type="ARBA" id="ARBA00023125"/>
    </source>
</evidence>
<keyword evidence="9" id="KW-1185">Reference proteome</keyword>
<reference evidence="8 9" key="1">
    <citation type="submission" date="2020-01" db="EMBL/GenBank/DDBJ databases">
        <authorList>
            <person name="Kim M.K."/>
        </authorList>
    </citation>
    <scope>NUCLEOTIDE SEQUENCE [LARGE SCALE GENOMIC DNA]</scope>
    <source>
        <strain evidence="8 9">172606-1</strain>
    </source>
</reference>
<dbReference type="Gene3D" id="1.10.443.10">
    <property type="entry name" value="Intergrase catalytic core"/>
    <property type="match status" value="1"/>
</dbReference>
<evidence type="ECO:0000256" key="4">
    <source>
        <dbReference type="ARBA" id="ARBA00023172"/>
    </source>
</evidence>
<protein>
    <submittedName>
        <fullName evidence="8">Tyrosine-type recombinase/integrase</fullName>
    </submittedName>
</protein>